<dbReference type="PROSITE" id="PS51420">
    <property type="entry name" value="RHO"/>
    <property type="match status" value="1"/>
</dbReference>
<feature type="compositionally biased region" description="Polar residues" evidence="2">
    <location>
        <begin position="190"/>
        <end position="203"/>
    </location>
</feature>
<dbReference type="FunFam" id="3.40.50.300:FF:001447">
    <property type="entry name" value="Ras-related protein Rab-1B"/>
    <property type="match status" value="1"/>
</dbReference>
<comment type="caution">
    <text evidence="3">The sequence shown here is derived from an EMBL/GenBank/DDBJ whole genome shotgun (WGS) entry which is preliminary data.</text>
</comment>
<dbReference type="InterPro" id="IPR027417">
    <property type="entry name" value="P-loop_NTPase"/>
</dbReference>
<sequence>MASESGRIKILTLGDSFVGKSTLIKAYCEGKFITDYIPTIGIDFGVRTTTIENVEVKINFWDVAGDPLYFEVRNEFYKDTHGVLLVFDLSTRKTFENLIQWLTEINRFMNKSEIIIHLIGNKLDRETRVISYEEASKFAIKNGFKYIEISSKDIDSVNKLFDNLFFDIINIYKDQNHQLSNSKTKDNNESSETITKNNENVDNNEYETLSRENSEIGNTANFSEVTFQRSITLNNDSDLINKLDNNE</sequence>
<dbReference type="SMART" id="SM00176">
    <property type="entry name" value="RAN"/>
    <property type="match status" value="1"/>
</dbReference>
<evidence type="ECO:0000256" key="2">
    <source>
        <dbReference type="SAM" id="MobiDB-lite"/>
    </source>
</evidence>
<organism evidence="3 4">
    <name type="scientific">Piromyces finnis</name>
    <dbReference type="NCBI Taxonomy" id="1754191"/>
    <lineage>
        <taxon>Eukaryota</taxon>
        <taxon>Fungi</taxon>
        <taxon>Fungi incertae sedis</taxon>
        <taxon>Chytridiomycota</taxon>
        <taxon>Chytridiomycota incertae sedis</taxon>
        <taxon>Neocallimastigomycetes</taxon>
        <taxon>Neocallimastigales</taxon>
        <taxon>Neocallimastigaceae</taxon>
        <taxon>Piromyces</taxon>
    </lineage>
</organism>
<proteinExistence type="predicted"/>
<evidence type="ECO:0000313" key="4">
    <source>
        <dbReference type="Proteomes" id="UP000193719"/>
    </source>
</evidence>
<dbReference type="PROSITE" id="PS51419">
    <property type="entry name" value="RAB"/>
    <property type="match status" value="1"/>
</dbReference>
<keyword evidence="1" id="KW-0547">Nucleotide-binding</keyword>
<feature type="region of interest" description="Disordered" evidence="2">
    <location>
        <begin position="179"/>
        <end position="203"/>
    </location>
</feature>
<dbReference type="SUPFAM" id="SSF52540">
    <property type="entry name" value="P-loop containing nucleoside triphosphate hydrolases"/>
    <property type="match status" value="1"/>
</dbReference>
<dbReference type="GO" id="GO:0003924">
    <property type="term" value="F:GTPase activity"/>
    <property type="evidence" value="ECO:0007669"/>
    <property type="project" value="InterPro"/>
</dbReference>
<keyword evidence="3" id="KW-0378">Hydrolase</keyword>
<dbReference type="InterPro" id="IPR005225">
    <property type="entry name" value="Small_GTP-bd"/>
</dbReference>
<dbReference type="GO" id="GO:0005525">
    <property type="term" value="F:GTP binding"/>
    <property type="evidence" value="ECO:0007669"/>
    <property type="project" value="InterPro"/>
</dbReference>
<dbReference type="PANTHER" id="PTHR47978">
    <property type="match status" value="1"/>
</dbReference>
<dbReference type="PRINTS" id="PR00449">
    <property type="entry name" value="RASTRNSFRMNG"/>
</dbReference>
<evidence type="ECO:0000313" key="3">
    <source>
        <dbReference type="EMBL" id="ORX43833.1"/>
    </source>
</evidence>
<dbReference type="SMART" id="SM00177">
    <property type="entry name" value="ARF"/>
    <property type="match status" value="1"/>
</dbReference>
<evidence type="ECO:0000256" key="1">
    <source>
        <dbReference type="ARBA" id="ARBA00022741"/>
    </source>
</evidence>
<dbReference type="Proteomes" id="UP000193719">
    <property type="component" value="Unassembled WGS sequence"/>
</dbReference>
<dbReference type="PROSITE" id="PS51421">
    <property type="entry name" value="RAS"/>
    <property type="match status" value="1"/>
</dbReference>
<reference evidence="3 4" key="1">
    <citation type="submission" date="2016-08" db="EMBL/GenBank/DDBJ databases">
        <title>Genomes of anaerobic fungi encode conserved fungal cellulosomes for biomass hydrolysis.</title>
        <authorList>
            <consortium name="DOE Joint Genome Institute"/>
            <person name="Haitjema C.H."/>
            <person name="Gilmore S.P."/>
            <person name="Henske J.K."/>
            <person name="Solomon K.V."/>
            <person name="De Groot R."/>
            <person name="Kuo A."/>
            <person name="Mondo S.J."/>
            <person name="Salamov A.A."/>
            <person name="Labutti K."/>
            <person name="Zhao Z."/>
            <person name="Chiniquy J."/>
            <person name="Barry K."/>
            <person name="Brewer H.M."/>
            <person name="Purvine S.O."/>
            <person name="Wright A.T."/>
            <person name="Boxma B."/>
            <person name="Van Alen T."/>
            <person name="Hackstein J.H."/>
            <person name="Baker S.E."/>
            <person name="Grigoriev I.V."/>
            <person name="O'Malley M.A."/>
        </authorList>
    </citation>
    <scope>NUCLEOTIDE SEQUENCE [LARGE SCALE GENOMIC DNA]</scope>
    <source>
        <strain evidence="4">finn</strain>
    </source>
</reference>
<dbReference type="NCBIfam" id="TIGR00231">
    <property type="entry name" value="small_GTP"/>
    <property type="match status" value="1"/>
</dbReference>
<dbReference type="OrthoDB" id="9989112at2759"/>
<dbReference type="InterPro" id="IPR001806">
    <property type="entry name" value="Small_GTPase"/>
</dbReference>
<gene>
    <name evidence="3" type="ORF">BCR36DRAFT_586524</name>
</gene>
<dbReference type="EMBL" id="MCFH01000050">
    <property type="protein sequence ID" value="ORX43833.1"/>
    <property type="molecule type" value="Genomic_DNA"/>
</dbReference>
<reference evidence="3 4" key="2">
    <citation type="submission" date="2016-08" db="EMBL/GenBank/DDBJ databases">
        <title>Pervasive Adenine N6-methylation of Active Genes in Fungi.</title>
        <authorList>
            <consortium name="DOE Joint Genome Institute"/>
            <person name="Mondo S.J."/>
            <person name="Dannebaum R.O."/>
            <person name="Kuo R.C."/>
            <person name="Labutti K."/>
            <person name="Haridas S."/>
            <person name="Kuo A."/>
            <person name="Salamov A."/>
            <person name="Ahrendt S.R."/>
            <person name="Lipzen A."/>
            <person name="Sullivan W."/>
            <person name="Andreopoulos W.B."/>
            <person name="Clum A."/>
            <person name="Lindquist E."/>
            <person name="Daum C."/>
            <person name="Ramamoorthy G.K."/>
            <person name="Gryganskyi A."/>
            <person name="Culley D."/>
            <person name="Magnuson J.K."/>
            <person name="James T.Y."/>
            <person name="O'Malley M.A."/>
            <person name="Stajich J.E."/>
            <person name="Spatafora J.W."/>
            <person name="Visel A."/>
            <person name="Grigoriev I.V."/>
        </authorList>
    </citation>
    <scope>NUCLEOTIDE SEQUENCE [LARGE SCALE GENOMIC DNA]</scope>
    <source>
        <strain evidence="4">finn</strain>
    </source>
</reference>
<dbReference type="SMART" id="SM00175">
    <property type="entry name" value="RAB"/>
    <property type="match status" value="1"/>
</dbReference>
<keyword evidence="4" id="KW-1185">Reference proteome</keyword>
<dbReference type="SMART" id="SM00174">
    <property type="entry name" value="RHO"/>
    <property type="match status" value="1"/>
</dbReference>
<dbReference type="Pfam" id="PF00071">
    <property type="entry name" value="Ras"/>
    <property type="match status" value="1"/>
</dbReference>
<dbReference type="AlphaFoldDB" id="A0A1Y1UZ31"/>
<protein>
    <submittedName>
        <fullName evidence="3">p-loop containing nucleoside triphosphate hydrolase protein</fullName>
    </submittedName>
</protein>
<dbReference type="Gene3D" id="3.40.50.300">
    <property type="entry name" value="P-loop containing nucleotide triphosphate hydrolases"/>
    <property type="match status" value="1"/>
</dbReference>
<dbReference type="STRING" id="1754191.A0A1Y1UZ31"/>
<dbReference type="SMART" id="SM00173">
    <property type="entry name" value="RAS"/>
    <property type="match status" value="1"/>
</dbReference>
<accession>A0A1Y1UZ31</accession>
<name>A0A1Y1UZ31_9FUNG</name>